<name>A0A8T2P7X8_9TELE</name>
<evidence type="ECO:0000256" key="1">
    <source>
        <dbReference type="ARBA" id="ARBA00022707"/>
    </source>
</evidence>
<evidence type="ECO:0000256" key="5">
    <source>
        <dbReference type="ARBA" id="ARBA00023157"/>
    </source>
</evidence>
<dbReference type="AlphaFoldDB" id="A0A8T2P7X8"/>
<comment type="caution">
    <text evidence="8">The sequence shown here is derived from an EMBL/GenBank/DDBJ whole genome shotgun (WGS) entry which is preliminary data.</text>
</comment>
<evidence type="ECO:0000256" key="2">
    <source>
        <dbReference type="ARBA" id="ARBA00022792"/>
    </source>
</evidence>
<evidence type="ECO:0000256" key="6">
    <source>
        <dbReference type="ARBA" id="ARBA00023288"/>
    </source>
</evidence>
<sequence length="156" mass="17890">MVVSPKLLSDPLHVPQSDMLHCCMHPSQTPPCVVSKQIWQFAGFEPPLDLVTILRLEEEKAQVLAQAETRVQDEVGKILTLERAANQESIKEAVLKERMTVEEERLRAQLYEKLIIFVWLGDGETRSQRRKSSVLCHVEPWHLATGKWLPNETQEP</sequence>
<dbReference type="InterPro" id="IPR007964">
    <property type="entry name" value="MIC19/MIC25"/>
</dbReference>
<keyword evidence="1" id="KW-0519">Myristate</keyword>
<protein>
    <submittedName>
        <fullName evidence="8">Uncharacterized protein</fullName>
    </submittedName>
</protein>
<dbReference type="OrthoDB" id="9944291at2759"/>
<dbReference type="GO" id="GO:0061617">
    <property type="term" value="C:MICOS complex"/>
    <property type="evidence" value="ECO:0007669"/>
    <property type="project" value="InterPro"/>
</dbReference>
<gene>
    <name evidence="8" type="ORF">JZ751_008866</name>
</gene>
<keyword evidence="5" id="KW-1015">Disulfide bond</keyword>
<comment type="subcellular location">
    <subcellularLocation>
        <location evidence="7">Mitochondrion inner membrane</location>
        <topology evidence="7">Lipid-anchor</topology>
    </subcellularLocation>
</comment>
<evidence type="ECO:0000313" key="8">
    <source>
        <dbReference type="EMBL" id="KAG9345722.1"/>
    </source>
</evidence>
<keyword evidence="3" id="KW-0496">Mitochondrion</keyword>
<keyword evidence="9" id="KW-1185">Reference proteome</keyword>
<keyword evidence="2" id="KW-0999">Mitochondrion inner membrane</keyword>
<proteinExistence type="predicted"/>
<evidence type="ECO:0000256" key="4">
    <source>
        <dbReference type="ARBA" id="ARBA00023136"/>
    </source>
</evidence>
<evidence type="ECO:0000313" key="9">
    <source>
        <dbReference type="Proteomes" id="UP000824540"/>
    </source>
</evidence>
<organism evidence="8 9">
    <name type="scientific">Albula glossodonta</name>
    <name type="common">roundjaw bonefish</name>
    <dbReference type="NCBI Taxonomy" id="121402"/>
    <lineage>
        <taxon>Eukaryota</taxon>
        <taxon>Metazoa</taxon>
        <taxon>Chordata</taxon>
        <taxon>Craniata</taxon>
        <taxon>Vertebrata</taxon>
        <taxon>Euteleostomi</taxon>
        <taxon>Actinopterygii</taxon>
        <taxon>Neopterygii</taxon>
        <taxon>Teleostei</taxon>
        <taxon>Albuliformes</taxon>
        <taxon>Albulidae</taxon>
        <taxon>Albula</taxon>
    </lineage>
</organism>
<reference evidence="8" key="1">
    <citation type="thesis" date="2021" institute="BYU ScholarsArchive" country="Provo, UT, USA">
        <title>Applications of and Algorithms for Genome Assembly and Genomic Analyses with an Emphasis on Marine Teleosts.</title>
        <authorList>
            <person name="Pickett B.D."/>
        </authorList>
    </citation>
    <scope>NUCLEOTIDE SEQUENCE</scope>
    <source>
        <strain evidence="8">HI-2016</strain>
    </source>
</reference>
<evidence type="ECO:0000256" key="3">
    <source>
        <dbReference type="ARBA" id="ARBA00023128"/>
    </source>
</evidence>
<evidence type="ECO:0000256" key="7">
    <source>
        <dbReference type="ARBA" id="ARBA00034476"/>
    </source>
</evidence>
<keyword evidence="4" id="KW-0472">Membrane</keyword>
<dbReference type="Proteomes" id="UP000824540">
    <property type="component" value="Unassembled WGS sequence"/>
</dbReference>
<dbReference type="Pfam" id="PF05300">
    <property type="entry name" value="MIC19_MIC25"/>
    <property type="match status" value="1"/>
</dbReference>
<accession>A0A8T2P7X8</accession>
<dbReference type="EMBL" id="JAFBMS010000017">
    <property type="protein sequence ID" value="KAG9345722.1"/>
    <property type="molecule type" value="Genomic_DNA"/>
</dbReference>
<keyword evidence="6" id="KW-0449">Lipoprotein</keyword>